<reference evidence="9" key="2">
    <citation type="submission" date="2021-09" db="EMBL/GenBank/DDBJ databases">
        <authorList>
            <person name="Gilroy R."/>
        </authorList>
    </citation>
    <scope>NUCLEOTIDE SEQUENCE</scope>
    <source>
        <strain evidence="9">316</strain>
    </source>
</reference>
<keyword evidence="2" id="KW-0472">Membrane</keyword>
<dbReference type="Gene3D" id="6.10.340.10">
    <property type="match status" value="1"/>
</dbReference>
<dbReference type="SUPFAM" id="SSF58104">
    <property type="entry name" value="Methyl-accepting chemotaxis protein (MCP) signaling domain"/>
    <property type="match status" value="1"/>
</dbReference>
<gene>
    <name evidence="9" type="ORF">K8W01_13005</name>
</gene>
<keyword evidence="3 5" id="KW-0807">Transducer</keyword>
<accession>A0A921E2Y9</accession>
<dbReference type="PROSITE" id="PS50111">
    <property type="entry name" value="CHEMOTAXIS_TRANSDUC_2"/>
    <property type="match status" value="1"/>
</dbReference>
<dbReference type="Pfam" id="PF00672">
    <property type="entry name" value="HAMP"/>
    <property type="match status" value="1"/>
</dbReference>
<dbReference type="GO" id="GO:0007165">
    <property type="term" value="P:signal transduction"/>
    <property type="evidence" value="ECO:0007669"/>
    <property type="project" value="UniProtKB-KW"/>
</dbReference>
<evidence type="ECO:0000256" key="4">
    <source>
        <dbReference type="ARBA" id="ARBA00029447"/>
    </source>
</evidence>
<name>A0A921E2Y9_9HYPH</name>
<organism evidence="9 10">
    <name type="scientific">Methylorubrum populi</name>
    <dbReference type="NCBI Taxonomy" id="223967"/>
    <lineage>
        <taxon>Bacteria</taxon>
        <taxon>Pseudomonadati</taxon>
        <taxon>Pseudomonadota</taxon>
        <taxon>Alphaproteobacteria</taxon>
        <taxon>Hyphomicrobiales</taxon>
        <taxon>Methylobacteriaceae</taxon>
        <taxon>Methylorubrum</taxon>
    </lineage>
</organism>
<evidence type="ECO:0000259" key="8">
    <source>
        <dbReference type="PROSITE" id="PS50885"/>
    </source>
</evidence>
<dbReference type="PROSITE" id="PS50192">
    <property type="entry name" value="T_SNARE"/>
    <property type="match status" value="1"/>
</dbReference>
<dbReference type="InterPro" id="IPR004089">
    <property type="entry name" value="MCPsignal_dom"/>
</dbReference>
<dbReference type="PROSITE" id="PS50885">
    <property type="entry name" value="HAMP"/>
    <property type="match status" value="1"/>
</dbReference>
<comment type="similarity">
    <text evidence="4">Belongs to the methyl-accepting chemotaxis (MCP) protein family.</text>
</comment>
<protein>
    <submittedName>
        <fullName evidence="9">Methyl-accepting chemotaxis protein</fullName>
    </submittedName>
</protein>
<comment type="caution">
    <text evidence="9">The sequence shown here is derived from an EMBL/GenBank/DDBJ whole genome shotgun (WGS) entry which is preliminary data.</text>
</comment>
<comment type="subcellular location">
    <subcellularLocation>
        <location evidence="1">Cell inner membrane</location>
        <topology evidence="1">Multi-pass membrane protein</topology>
    </subcellularLocation>
</comment>
<evidence type="ECO:0000256" key="2">
    <source>
        <dbReference type="ARBA" id="ARBA00022519"/>
    </source>
</evidence>
<reference evidence="9" key="1">
    <citation type="journal article" date="2021" name="PeerJ">
        <title>Extensive microbial diversity within the chicken gut microbiome revealed by metagenomics and culture.</title>
        <authorList>
            <person name="Gilroy R."/>
            <person name="Ravi A."/>
            <person name="Getino M."/>
            <person name="Pursley I."/>
            <person name="Horton D.L."/>
            <person name="Alikhan N.F."/>
            <person name="Baker D."/>
            <person name="Gharbi K."/>
            <person name="Hall N."/>
            <person name="Watson M."/>
            <person name="Adriaenssens E.M."/>
            <person name="Foster-Nyarko E."/>
            <person name="Jarju S."/>
            <person name="Secka A."/>
            <person name="Antonio M."/>
            <person name="Oren A."/>
            <person name="Chaudhuri R.R."/>
            <person name="La Ragione R."/>
            <person name="Hildebrand F."/>
            <person name="Pallen M.J."/>
        </authorList>
    </citation>
    <scope>NUCLEOTIDE SEQUENCE</scope>
    <source>
        <strain evidence="9">316</strain>
    </source>
</reference>
<dbReference type="GO" id="GO:0005886">
    <property type="term" value="C:plasma membrane"/>
    <property type="evidence" value="ECO:0007669"/>
    <property type="project" value="UniProtKB-SubCell"/>
</dbReference>
<feature type="domain" description="T-SNARE coiled-coil homology" evidence="7">
    <location>
        <begin position="615"/>
        <end position="677"/>
    </location>
</feature>
<evidence type="ECO:0000259" key="7">
    <source>
        <dbReference type="PROSITE" id="PS50192"/>
    </source>
</evidence>
<evidence type="ECO:0000259" key="6">
    <source>
        <dbReference type="PROSITE" id="PS50111"/>
    </source>
</evidence>
<sequence length="719" mass="74492">MKNFSRLSVRLPAMTIGLALLSAVAMGGVSWTSAKSGLLDAARETLKLAAAARRDAIDLVSDRMQADFRTVSTHQQVASNFSDLVENLDPSKPETAALIATFQAPETAEARIALDGGTTGTMYGRRHAKVQEVARKLLEQPGYADLIFVDGSGRVVYTTTKGADFAKSLADEPSLKETGAARLFARLRDAADGDVLFEDFSAYPVGQGPSAFIGRAMTKRANVAMGTAQAAERIGFVLLRLTPALFDQVLSKRTGMGETGQIVAIGRDGLLRNSPPLDPEMPAGTAATALGIDAARLSDGTSFDYVANDGAHLAAASSASVLGAPWTVIAEKSEAEAVASVSALSRSLAVIGLAVLVVTSVLGLLLARSIVGPLGALTRSLKALAAREVLDEVPGSRRRDEIGDIARAVVTIRDVSLEDAAQQLQTTEAARMREEQARRAMLRDLADRFEQSVGGIVTRFADAVSGLQASSGSMRSAVEGTSHGSNSAAAAANQTADNVNTVAVAAEELGATVGEIGRQVEQAAEMSVAAVGEATRTEARMTELAAAASRIGDVVNLVSSIASQTNLLALNATIEAARAGEAGRGFAVVAAEVKELASQTSRATDEIGQQVAAIQAATDGTSRAIHGIASQIQTMSTVTANIAAAVEQQGATTQEIARNMSQASAGTSEMTAEIAEVARVAAEAGRAAEEVLRASYDLSNQSAELKGEVEQFLANVRAA</sequence>
<evidence type="ECO:0000256" key="5">
    <source>
        <dbReference type="PROSITE-ProRule" id="PRU00284"/>
    </source>
</evidence>
<dbReference type="Proteomes" id="UP000742631">
    <property type="component" value="Unassembled WGS sequence"/>
</dbReference>
<evidence type="ECO:0000256" key="3">
    <source>
        <dbReference type="ARBA" id="ARBA00023224"/>
    </source>
</evidence>
<dbReference type="Gene3D" id="1.10.287.950">
    <property type="entry name" value="Methyl-accepting chemotaxis protein"/>
    <property type="match status" value="1"/>
</dbReference>
<feature type="domain" description="HAMP" evidence="8">
    <location>
        <begin position="368"/>
        <end position="422"/>
    </location>
</feature>
<dbReference type="Pfam" id="PF00015">
    <property type="entry name" value="MCPsignal"/>
    <property type="match status" value="1"/>
</dbReference>
<dbReference type="EMBL" id="DYYG01000037">
    <property type="protein sequence ID" value="HJE24569.1"/>
    <property type="molecule type" value="Genomic_DNA"/>
</dbReference>
<dbReference type="PANTHER" id="PTHR32089:SF112">
    <property type="entry name" value="LYSOZYME-LIKE PROTEIN-RELATED"/>
    <property type="match status" value="1"/>
</dbReference>
<dbReference type="SMART" id="SM00283">
    <property type="entry name" value="MA"/>
    <property type="match status" value="1"/>
</dbReference>
<dbReference type="AlphaFoldDB" id="A0A921E2Y9"/>
<keyword evidence="2" id="KW-1003">Cell membrane</keyword>
<dbReference type="PANTHER" id="PTHR32089">
    <property type="entry name" value="METHYL-ACCEPTING CHEMOTAXIS PROTEIN MCPB"/>
    <property type="match status" value="1"/>
</dbReference>
<proteinExistence type="inferred from homology"/>
<evidence type="ECO:0000313" key="10">
    <source>
        <dbReference type="Proteomes" id="UP000742631"/>
    </source>
</evidence>
<dbReference type="InterPro" id="IPR000727">
    <property type="entry name" value="T_SNARE_dom"/>
</dbReference>
<keyword evidence="2" id="KW-0997">Cell inner membrane</keyword>
<evidence type="ECO:0000256" key="1">
    <source>
        <dbReference type="ARBA" id="ARBA00004429"/>
    </source>
</evidence>
<evidence type="ECO:0000313" key="9">
    <source>
        <dbReference type="EMBL" id="HJE24569.1"/>
    </source>
</evidence>
<dbReference type="InterPro" id="IPR003660">
    <property type="entry name" value="HAMP_dom"/>
</dbReference>
<feature type="domain" description="Methyl-accepting transducer" evidence="6">
    <location>
        <begin position="463"/>
        <end position="699"/>
    </location>
</feature>